<feature type="region of interest" description="Disordered" evidence="1">
    <location>
        <begin position="206"/>
        <end position="268"/>
    </location>
</feature>
<organism evidence="2 3">
    <name type="scientific">Tegillarca granosa</name>
    <name type="common">Malaysian cockle</name>
    <name type="synonym">Anadara granosa</name>
    <dbReference type="NCBI Taxonomy" id="220873"/>
    <lineage>
        <taxon>Eukaryota</taxon>
        <taxon>Metazoa</taxon>
        <taxon>Spiralia</taxon>
        <taxon>Lophotrochozoa</taxon>
        <taxon>Mollusca</taxon>
        <taxon>Bivalvia</taxon>
        <taxon>Autobranchia</taxon>
        <taxon>Pteriomorphia</taxon>
        <taxon>Arcoida</taxon>
        <taxon>Arcoidea</taxon>
        <taxon>Arcidae</taxon>
        <taxon>Tegillarca</taxon>
    </lineage>
</organism>
<gene>
    <name evidence="2" type="ORF">KUTeg_004623</name>
</gene>
<feature type="compositionally biased region" description="Low complexity" evidence="1">
    <location>
        <begin position="222"/>
        <end position="233"/>
    </location>
</feature>
<feature type="compositionally biased region" description="Polar residues" evidence="1">
    <location>
        <begin position="47"/>
        <end position="73"/>
    </location>
</feature>
<sequence>MESAQDSTNSLQSQKYDQAEILVDTSQIPLPEAAYPSKDNRVPAHASSDQFTPKFTNSPVCNSSQIASGNQSGYFEPPIQETAIPHGGFFPNTSIPPPPLMPENTGFSLSQQGNFANSTTFSLPSPQTQQTTTPFPENRMGVSGAPCHNPYILANTNMNITSDLAYRNTTNSLHSDLTPISSTETVLPKPVKLNIVDPRFIQNQETMKSGTQNLSRVDSNTNDASSRLLSNSDSSDDQATRLQNYSDNLVSNSQDSNQDSDKDGYGTLSAKENLEGQIVFKSSPVVYQK</sequence>
<proteinExistence type="predicted"/>
<evidence type="ECO:0000313" key="3">
    <source>
        <dbReference type="Proteomes" id="UP001217089"/>
    </source>
</evidence>
<dbReference type="EMBL" id="JARBDR010000218">
    <property type="protein sequence ID" value="KAJ8317823.1"/>
    <property type="molecule type" value="Genomic_DNA"/>
</dbReference>
<evidence type="ECO:0000256" key="1">
    <source>
        <dbReference type="SAM" id="MobiDB-lite"/>
    </source>
</evidence>
<feature type="compositionally biased region" description="Low complexity" evidence="1">
    <location>
        <begin position="118"/>
        <end position="135"/>
    </location>
</feature>
<name>A0ABQ9FKJ6_TEGGR</name>
<feature type="compositionally biased region" description="Polar residues" evidence="1">
    <location>
        <begin position="206"/>
        <end position="221"/>
    </location>
</feature>
<comment type="caution">
    <text evidence="2">The sequence shown here is derived from an EMBL/GenBank/DDBJ whole genome shotgun (WGS) entry which is preliminary data.</text>
</comment>
<feature type="region of interest" description="Disordered" evidence="1">
    <location>
        <begin position="24"/>
        <end position="135"/>
    </location>
</feature>
<reference evidence="2 3" key="1">
    <citation type="submission" date="2022-12" db="EMBL/GenBank/DDBJ databases">
        <title>Chromosome-level genome of Tegillarca granosa.</title>
        <authorList>
            <person name="Kim J."/>
        </authorList>
    </citation>
    <scope>NUCLEOTIDE SEQUENCE [LARGE SCALE GENOMIC DNA]</scope>
    <source>
        <strain evidence="2">Teg-2019</strain>
        <tissue evidence="2">Adductor muscle</tissue>
    </source>
</reference>
<dbReference type="Proteomes" id="UP001217089">
    <property type="component" value="Unassembled WGS sequence"/>
</dbReference>
<keyword evidence="3" id="KW-1185">Reference proteome</keyword>
<feature type="compositionally biased region" description="Low complexity" evidence="1">
    <location>
        <begin position="246"/>
        <end position="257"/>
    </location>
</feature>
<evidence type="ECO:0000313" key="2">
    <source>
        <dbReference type="EMBL" id="KAJ8317823.1"/>
    </source>
</evidence>
<protein>
    <submittedName>
        <fullName evidence="2">Uncharacterized protein</fullName>
    </submittedName>
</protein>
<feature type="compositionally biased region" description="Polar residues" evidence="1">
    <location>
        <begin position="105"/>
        <end position="117"/>
    </location>
</feature>
<accession>A0ABQ9FKJ6</accession>